<dbReference type="EMBL" id="BRXZ01002330">
    <property type="protein sequence ID" value="GMH59991.1"/>
    <property type="molecule type" value="Genomic_DNA"/>
</dbReference>
<dbReference type="AlphaFoldDB" id="A0A9W6ZUT2"/>
<feature type="compositionally biased region" description="Acidic residues" evidence="2">
    <location>
        <begin position="132"/>
        <end position="145"/>
    </location>
</feature>
<dbReference type="Proteomes" id="UP001165082">
    <property type="component" value="Unassembled WGS sequence"/>
</dbReference>
<dbReference type="Gene3D" id="1.20.930.10">
    <property type="entry name" value="Conserved domain common to transcription factors TFIIS, elongin A, CRSP70"/>
    <property type="match status" value="1"/>
</dbReference>
<evidence type="ECO:0000313" key="5">
    <source>
        <dbReference type="Proteomes" id="UP001165082"/>
    </source>
</evidence>
<protein>
    <recommendedName>
        <fullName evidence="3">TFIIS N-terminal domain-containing protein</fullName>
    </recommendedName>
</protein>
<dbReference type="Pfam" id="PF08711">
    <property type="entry name" value="Med26"/>
    <property type="match status" value="1"/>
</dbReference>
<gene>
    <name evidence="4" type="ORF">TrRE_jg9306</name>
</gene>
<accession>A0A9W6ZUT2</accession>
<feature type="region of interest" description="Disordered" evidence="2">
    <location>
        <begin position="1"/>
        <end position="187"/>
    </location>
</feature>
<keyword evidence="5" id="KW-1185">Reference proteome</keyword>
<dbReference type="PANTHER" id="PTHR46010">
    <property type="entry name" value="PROTEIN IWS1 HOMOLOG"/>
    <property type="match status" value="1"/>
</dbReference>
<dbReference type="GO" id="GO:0005634">
    <property type="term" value="C:nucleus"/>
    <property type="evidence" value="ECO:0007669"/>
    <property type="project" value="TreeGrafter"/>
</dbReference>
<dbReference type="PANTHER" id="PTHR46010:SF1">
    <property type="entry name" value="PROTEIN IWS1 HOMOLOG"/>
    <property type="match status" value="1"/>
</dbReference>
<sequence>MSDQIKMRTAADIWSDDSGDDYDTDEELAKVTTTSSTSRLKKKGQVAAPLDPEEEKLKMKKKMERAAEKKRKKEEKAARKAQRKKEKRLKREQRKKAESSGGAGGKAKDKKAGYESGDSYDSGDGAVRNADDDAFLDLDDDDDDLIKEYNEDQDFGDERGERVPKSKGKKRSAGGGEKLSGARASDMENPVMQAMSRMKRQRIKAKSVEELEQEAIEFVTSMDNAADTDEQSNKEGKPGVSKLKMMRSVTDTMANTQLMRPLLDYDVLKRVYRWIQPVKGKLGSVTIRRELLTAVGKMTGENGVAPGDLKRSNLGKMAMALYNHPSETKEMKLLLRKLIDQWSRPIFRKSGNYKDLEDAEQERRIAGFRPQAMKAVPAGRAPHSLSGPASGAAVGSVLTSGKRSVLSPGSEKSSRSRVAIPFSKGFSYTVRPADRIDNATEKYMAGTRLPQDCEVVPADDVGSEGNELAGRVEGVETLVTRG</sequence>
<dbReference type="InterPro" id="IPR035441">
    <property type="entry name" value="TFIIS/LEDGF_dom_sf"/>
</dbReference>
<evidence type="ECO:0000313" key="4">
    <source>
        <dbReference type="EMBL" id="GMH59991.1"/>
    </source>
</evidence>
<dbReference type="InterPro" id="IPR017923">
    <property type="entry name" value="TFIIS_N"/>
</dbReference>
<feature type="compositionally biased region" description="Basic and acidic residues" evidence="2">
    <location>
        <begin position="146"/>
        <end position="164"/>
    </location>
</feature>
<evidence type="ECO:0000256" key="1">
    <source>
        <dbReference type="ARBA" id="ARBA00037992"/>
    </source>
</evidence>
<evidence type="ECO:0000256" key="2">
    <source>
        <dbReference type="SAM" id="MobiDB-lite"/>
    </source>
</evidence>
<proteinExistence type="inferred from homology"/>
<feature type="compositionally biased region" description="Basic residues" evidence="2">
    <location>
        <begin position="58"/>
        <end position="94"/>
    </location>
</feature>
<dbReference type="InterPro" id="IPR051037">
    <property type="entry name" value="RNAPII_TF_IWS1"/>
</dbReference>
<comment type="caution">
    <text evidence="4">The sequence shown here is derived from an EMBL/GenBank/DDBJ whole genome shotgun (WGS) entry which is preliminary data.</text>
</comment>
<reference evidence="4" key="1">
    <citation type="submission" date="2022-07" db="EMBL/GenBank/DDBJ databases">
        <title>Genome analysis of Parmales, a sister group of diatoms, reveals the evolutionary specialization of diatoms from phago-mixotrophs to photoautotrophs.</title>
        <authorList>
            <person name="Ban H."/>
            <person name="Sato S."/>
            <person name="Yoshikawa S."/>
            <person name="Kazumasa Y."/>
            <person name="Nakamura Y."/>
            <person name="Ichinomiya M."/>
            <person name="Saitoh K."/>
            <person name="Sato N."/>
            <person name="Blanc-Mathieu R."/>
            <person name="Endo H."/>
            <person name="Kuwata A."/>
            <person name="Ogata H."/>
        </authorList>
    </citation>
    <scope>NUCLEOTIDE SEQUENCE</scope>
</reference>
<feature type="domain" description="TFIIS N-terminal" evidence="3">
    <location>
        <begin position="309"/>
        <end position="346"/>
    </location>
</feature>
<feature type="compositionally biased region" description="Acidic residues" evidence="2">
    <location>
        <begin position="14"/>
        <end position="26"/>
    </location>
</feature>
<evidence type="ECO:0000259" key="3">
    <source>
        <dbReference type="Pfam" id="PF08711"/>
    </source>
</evidence>
<comment type="similarity">
    <text evidence="1">Belongs to the IWS1 family.</text>
</comment>
<dbReference type="GO" id="GO:0016973">
    <property type="term" value="P:poly(A)+ mRNA export from nucleus"/>
    <property type="evidence" value="ECO:0007669"/>
    <property type="project" value="TreeGrafter"/>
</dbReference>
<name>A0A9W6ZUT2_9STRA</name>
<organism evidence="4 5">
    <name type="scientific">Triparma retinervis</name>
    <dbReference type="NCBI Taxonomy" id="2557542"/>
    <lineage>
        <taxon>Eukaryota</taxon>
        <taxon>Sar</taxon>
        <taxon>Stramenopiles</taxon>
        <taxon>Ochrophyta</taxon>
        <taxon>Bolidophyceae</taxon>
        <taxon>Parmales</taxon>
        <taxon>Triparmaceae</taxon>
        <taxon>Triparma</taxon>
    </lineage>
</organism>
<dbReference type="OrthoDB" id="21124at2759"/>